<feature type="repeat" description="ANK" evidence="3">
    <location>
        <begin position="71"/>
        <end position="103"/>
    </location>
</feature>
<dbReference type="EMBL" id="GECZ01005277">
    <property type="protein sequence ID" value="JAS64492.1"/>
    <property type="molecule type" value="Transcribed_RNA"/>
</dbReference>
<accession>A0A1B6GPY2</accession>
<protein>
    <recommendedName>
        <fullName evidence="4">PRANC domain-containing protein</fullName>
    </recommendedName>
</protein>
<dbReference type="InterPro" id="IPR002110">
    <property type="entry name" value="Ankyrin_rpt"/>
</dbReference>
<evidence type="ECO:0000313" key="5">
    <source>
        <dbReference type="EMBL" id="JAS64492.1"/>
    </source>
</evidence>
<dbReference type="PANTHER" id="PTHR24171:SF9">
    <property type="entry name" value="ANKYRIN REPEAT DOMAIN-CONTAINING PROTEIN 39"/>
    <property type="match status" value="1"/>
</dbReference>
<keyword evidence="2 3" id="KW-0040">ANK repeat</keyword>
<proteinExistence type="predicted"/>
<evidence type="ECO:0000256" key="2">
    <source>
        <dbReference type="ARBA" id="ARBA00023043"/>
    </source>
</evidence>
<feature type="repeat" description="ANK" evidence="3">
    <location>
        <begin position="137"/>
        <end position="169"/>
    </location>
</feature>
<gene>
    <name evidence="5" type="ORF">g.11302</name>
</gene>
<sequence length="402" mass="45283">MAHSILEPSKVNKTAINSSIEELRSLLGSDVDVNFKNVNWRSPLHCAVRLKFEPGVDLLLDRGANVNSESSGETPLHIAAWKKNISIFEKLVERGADVNCQNKNGLSVLHIASILGSLPFVDILFRKGVDVNIKDVKGNTPLHFAAKSTSLEVVARLLYEGAILNCKNDAGQIPLHTAAKYCYQRPILKLLLSKGSEVNTKDKRGRTPLHLAAERASYSNEANINDLLEWGASPLAKDDDDEQPLDLASYKWVVINIFKKHSMKLMCARFNFDPIIDFETTDAYFMKCTDAYLMKCTEEVKRMKLFRSGQNLLSDIFDKYGDPTYLSNETLKYVVFSDLLKIEFPIYASFLEATYERARRRAALLNVAQYSLTDLLPVEIVRYILSFLSDDDIKNVLNTSNC</sequence>
<feature type="repeat" description="ANK" evidence="3">
    <location>
        <begin position="104"/>
        <end position="136"/>
    </location>
</feature>
<dbReference type="PROSITE" id="PS50088">
    <property type="entry name" value="ANK_REPEAT"/>
    <property type="match status" value="6"/>
</dbReference>
<dbReference type="PANTHER" id="PTHR24171">
    <property type="entry name" value="ANKYRIN REPEAT DOMAIN-CONTAINING PROTEIN 39-RELATED"/>
    <property type="match status" value="1"/>
</dbReference>
<dbReference type="Pfam" id="PF00023">
    <property type="entry name" value="Ank"/>
    <property type="match status" value="3"/>
</dbReference>
<dbReference type="AlphaFoldDB" id="A0A1B6GPY2"/>
<reference evidence="5" key="1">
    <citation type="submission" date="2015-11" db="EMBL/GenBank/DDBJ databases">
        <title>De novo transcriptome assembly of four potential Pierce s Disease insect vectors from Arizona vineyards.</title>
        <authorList>
            <person name="Tassone E.E."/>
        </authorList>
    </citation>
    <scope>NUCLEOTIDE SEQUENCE</scope>
</reference>
<evidence type="ECO:0000259" key="4">
    <source>
        <dbReference type="Pfam" id="PF09372"/>
    </source>
</evidence>
<evidence type="ECO:0000256" key="3">
    <source>
        <dbReference type="PROSITE-ProRule" id="PRU00023"/>
    </source>
</evidence>
<organism evidence="5">
    <name type="scientific">Cuerna arida</name>
    <dbReference type="NCBI Taxonomy" id="1464854"/>
    <lineage>
        <taxon>Eukaryota</taxon>
        <taxon>Metazoa</taxon>
        <taxon>Ecdysozoa</taxon>
        <taxon>Arthropoda</taxon>
        <taxon>Hexapoda</taxon>
        <taxon>Insecta</taxon>
        <taxon>Pterygota</taxon>
        <taxon>Neoptera</taxon>
        <taxon>Paraneoptera</taxon>
        <taxon>Hemiptera</taxon>
        <taxon>Auchenorrhyncha</taxon>
        <taxon>Membracoidea</taxon>
        <taxon>Cicadellidae</taxon>
        <taxon>Cicadellinae</taxon>
        <taxon>Proconiini</taxon>
        <taxon>Cuerna</taxon>
    </lineage>
</organism>
<dbReference type="Pfam" id="PF12796">
    <property type="entry name" value="Ank_2"/>
    <property type="match status" value="1"/>
</dbReference>
<dbReference type="PRINTS" id="PR01415">
    <property type="entry name" value="ANKYRIN"/>
</dbReference>
<dbReference type="PROSITE" id="PS50297">
    <property type="entry name" value="ANK_REP_REGION"/>
    <property type="match status" value="6"/>
</dbReference>
<dbReference type="Pfam" id="PF09372">
    <property type="entry name" value="PRANC"/>
    <property type="match status" value="1"/>
</dbReference>
<dbReference type="Gene3D" id="1.25.40.20">
    <property type="entry name" value="Ankyrin repeat-containing domain"/>
    <property type="match status" value="2"/>
</dbReference>
<dbReference type="SMART" id="SM00248">
    <property type="entry name" value="ANK"/>
    <property type="match status" value="6"/>
</dbReference>
<keyword evidence="1" id="KW-0677">Repeat</keyword>
<evidence type="ECO:0000256" key="1">
    <source>
        <dbReference type="ARBA" id="ARBA00022737"/>
    </source>
</evidence>
<feature type="repeat" description="ANK" evidence="3">
    <location>
        <begin position="204"/>
        <end position="239"/>
    </location>
</feature>
<dbReference type="InterPro" id="IPR018272">
    <property type="entry name" value="PRANC_domain"/>
</dbReference>
<dbReference type="InterPro" id="IPR036770">
    <property type="entry name" value="Ankyrin_rpt-contain_sf"/>
</dbReference>
<name>A0A1B6GPY2_9HEMI</name>
<dbReference type="SUPFAM" id="SSF48403">
    <property type="entry name" value="Ankyrin repeat"/>
    <property type="match status" value="1"/>
</dbReference>
<feature type="repeat" description="ANK" evidence="3">
    <location>
        <begin position="39"/>
        <end position="71"/>
    </location>
</feature>
<feature type="domain" description="PRANC" evidence="4">
    <location>
        <begin position="337"/>
        <end position="397"/>
    </location>
</feature>
<feature type="repeat" description="ANK" evidence="3">
    <location>
        <begin position="170"/>
        <end position="203"/>
    </location>
</feature>